<dbReference type="GO" id="GO:0004065">
    <property type="term" value="F:arylsulfatase activity"/>
    <property type="evidence" value="ECO:0007669"/>
    <property type="project" value="TreeGrafter"/>
</dbReference>
<feature type="chain" id="PRO_5013299253" evidence="3">
    <location>
        <begin position="20"/>
        <end position="491"/>
    </location>
</feature>
<dbReference type="Gene3D" id="3.40.720.10">
    <property type="entry name" value="Alkaline Phosphatase, subunit A"/>
    <property type="match status" value="1"/>
</dbReference>
<reference evidence="6" key="2">
    <citation type="journal article" date="2020" name="Antonie Van Leeuwenhoek">
        <title>Labilibaculum antarcticum sp. nov., a novel facultative anaerobic, psychrotorelant bacterium isolated from marine sediment of Antarctica.</title>
        <authorList>
            <person name="Watanabe M."/>
            <person name="Kojima H."/>
            <person name="Fukui M."/>
        </authorList>
    </citation>
    <scope>NUCLEOTIDE SEQUENCE [LARGE SCALE GENOMIC DNA]</scope>
    <source>
        <strain evidence="6">SPP2</strain>
    </source>
</reference>
<dbReference type="Proteomes" id="UP000218267">
    <property type="component" value="Chromosome"/>
</dbReference>
<dbReference type="CDD" id="cd16027">
    <property type="entry name" value="SGSH"/>
    <property type="match status" value="1"/>
</dbReference>
<organism evidence="5 6">
    <name type="scientific">Labilibaculum antarcticum</name>
    <dbReference type="NCBI Taxonomy" id="1717717"/>
    <lineage>
        <taxon>Bacteria</taxon>
        <taxon>Pseudomonadati</taxon>
        <taxon>Bacteroidota</taxon>
        <taxon>Bacteroidia</taxon>
        <taxon>Marinilabiliales</taxon>
        <taxon>Marinifilaceae</taxon>
        <taxon>Labilibaculum</taxon>
    </lineage>
</organism>
<keyword evidence="6" id="KW-1185">Reference proteome</keyword>
<proteinExistence type="inferred from homology"/>
<evidence type="ECO:0000313" key="5">
    <source>
        <dbReference type="EMBL" id="BAX79077.1"/>
    </source>
</evidence>
<dbReference type="AlphaFoldDB" id="A0A1Y1CFE8"/>
<protein>
    <submittedName>
        <fullName evidence="5">Sulfatase</fullName>
    </submittedName>
</protein>
<feature type="domain" description="Sulfatase N-terminal" evidence="4">
    <location>
        <begin position="23"/>
        <end position="303"/>
    </location>
</feature>
<name>A0A1Y1CFE8_9BACT</name>
<evidence type="ECO:0000256" key="2">
    <source>
        <dbReference type="ARBA" id="ARBA00022801"/>
    </source>
</evidence>
<dbReference type="PANTHER" id="PTHR42693:SF53">
    <property type="entry name" value="ENDO-4-O-SULFATASE"/>
    <property type="match status" value="1"/>
</dbReference>
<gene>
    <name evidence="5" type="ORF">ALGA_0688</name>
</gene>
<evidence type="ECO:0000256" key="3">
    <source>
        <dbReference type="SAM" id="SignalP"/>
    </source>
</evidence>
<keyword evidence="2" id="KW-0378">Hydrolase</keyword>
<dbReference type="EMBL" id="AP018042">
    <property type="protein sequence ID" value="BAX79077.1"/>
    <property type="molecule type" value="Genomic_DNA"/>
</dbReference>
<dbReference type="InterPro" id="IPR000917">
    <property type="entry name" value="Sulfatase_N"/>
</dbReference>
<dbReference type="SUPFAM" id="SSF53649">
    <property type="entry name" value="Alkaline phosphatase-like"/>
    <property type="match status" value="1"/>
</dbReference>
<dbReference type="OrthoDB" id="9765065at2"/>
<dbReference type="Pfam" id="PF00884">
    <property type="entry name" value="Sulfatase"/>
    <property type="match status" value="1"/>
</dbReference>
<feature type="signal peptide" evidence="3">
    <location>
        <begin position="1"/>
        <end position="19"/>
    </location>
</feature>
<dbReference type="KEGG" id="mbas:ALGA_0688"/>
<evidence type="ECO:0000259" key="4">
    <source>
        <dbReference type="Pfam" id="PF00884"/>
    </source>
</evidence>
<dbReference type="InterPro" id="IPR050738">
    <property type="entry name" value="Sulfatase"/>
</dbReference>
<comment type="similarity">
    <text evidence="1">Belongs to the sulfatase family.</text>
</comment>
<dbReference type="PANTHER" id="PTHR42693">
    <property type="entry name" value="ARYLSULFATASE FAMILY MEMBER"/>
    <property type="match status" value="1"/>
</dbReference>
<accession>A0A1Y1CFE8</accession>
<keyword evidence="3" id="KW-0732">Signal</keyword>
<sequence>MNKVLLACLFSLTLISAKAQEKPNIIWLMAEDMSLDLECYGMPAVKTPNLNKMAEQGVRFDNCFVTNPICSPSRSSMMVGTHQLKINAQNHRSNRDVPLNQNYKPFTSLLRDAGYTCILGNHAVMKKGRKIDVNFKHEAIGEWNGKTKFGLFDKYDNFEKEDEPFFAQIQLVASHRGDWWTEVRNNSTHPVNPDSVVMPAFMADHPVIRLDWAKYLDQIEFLDNEIGLIFKELEDKGIAKNTIVIFIGDNGRCNIRGKGYLQDPGLRIPFIVYSPNELAGGKIRKDVVASTDITATVLDFAGIETPDYMTGKPVFHPEFNREYVYAARDLWDEVQEKIRAITSDEWKYIRNDKPEIPYDAHQAYLEFYRPAVHIMRTLKEEGKLTPAQAFFFADSKPKEELYNLKNDPQELNNLAENPKYQKVLEKMRKETLELDTLNEPVSDVFHPVYPGAVDVLEWVKKEKPELYQQMIDGVEIGFHTVTGEYKKSKKK</sequence>
<dbReference type="RefSeq" id="WP_096428012.1">
    <property type="nucleotide sequence ID" value="NZ_AP018042.1"/>
</dbReference>
<reference evidence="5 6" key="1">
    <citation type="journal article" date="2018" name="Mar. Genomics">
        <title>Complete genome sequence of Marinifilaceae bacterium strain SPP2, isolated from the Antarctic marine sediment.</title>
        <authorList>
            <person name="Watanabe M."/>
            <person name="Kojima H."/>
            <person name="Fukui M."/>
        </authorList>
    </citation>
    <scope>NUCLEOTIDE SEQUENCE [LARGE SCALE GENOMIC DNA]</scope>
    <source>
        <strain evidence="5 6">SPP2</strain>
    </source>
</reference>
<evidence type="ECO:0000313" key="6">
    <source>
        <dbReference type="Proteomes" id="UP000218267"/>
    </source>
</evidence>
<evidence type="ECO:0000256" key="1">
    <source>
        <dbReference type="ARBA" id="ARBA00008779"/>
    </source>
</evidence>
<dbReference type="InterPro" id="IPR017850">
    <property type="entry name" value="Alkaline_phosphatase_core_sf"/>
</dbReference>